<name>A0A8J4M4W8_9PROT</name>
<protein>
    <recommendedName>
        <fullName evidence="2">Tellurite resistance TerB family protein</fullName>
    </recommendedName>
</protein>
<reference evidence="1" key="1">
    <citation type="journal article" date="2020" name="mSystems">
        <title>Genome- and Community-Level Interaction Insights into Carbon Utilization and Element Cycling Functions of Hydrothermarchaeota in Hydrothermal Sediment.</title>
        <authorList>
            <person name="Zhou Z."/>
            <person name="Liu Y."/>
            <person name="Xu W."/>
            <person name="Pan J."/>
            <person name="Luo Z.H."/>
            <person name="Li M."/>
        </authorList>
    </citation>
    <scope>NUCLEOTIDE SEQUENCE</scope>
    <source>
        <strain evidence="1">SpSt-997</strain>
    </source>
</reference>
<evidence type="ECO:0008006" key="2">
    <source>
        <dbReference type="Google" id="ProtNLM"/>
    </source>
</evidence>
<dbReference type="AlphaFoldDB" id="A0A8J4M4W8"/>
<proteinExistence type="predicted"/>
<dbReference type="CDD" id="cd07176">
    <property type="entry name" value="terB"/>
    <property type="match status" value="1"/>
</dbReference>
<dbReference type="SUPFAM" id="SSF158682">
    <property type="entry name" value="TerB-like"/>
    <property type="match status" value="1"/>
</dbReference>
<gene>
    <name evidence="1" type="ORF">ENY07_02680</name>
</gene>
<accession>A0A8J4M4W8</accession>
<dbReference type="Gene3D" id="1.10.3680.10">
    <property type="entry name" value="TerB-like"/>
    <property type="match status" value="1"/>
</dbReference>
<dbReference type="EMBL" id="DTQM01000052">
    <property type="protein sequence ID" value="HGC42116.1"/>
    <property type="molecule type" value="Genomic_DNA"/>
</dbReference>
<sequence length="125" mass="13374">MVLVAASGGGITDREIGVMSGLVQTLPVFQDFSTARLKTATEMTVALLREENGLAHAGRLIGAALAPRLCETAYALACEVVAADLVAERTTLEMLAYVERMLGLDPLIAKAIERATRARYQRVTP</sequence>
<comment type="caution">
    <text evidence="1">The sequence shown here is derived from an EMBL/GenBank/DDBJ whole genome shotgun (WGS) entry which is preliminary data.</text>
</comment>
<dbReference type="InterPro" id="IPR029024">
    <property type="entry name" value="TerB-like"/>
</dbReference>
<organism evidence="1">
    <name type="scientific">Acidicaldus sp</name>
    <dbReference type="NCBI Taxonomy" id="1872105"/>
    <lineage>
        <taxon>Bacteria</taxon>
        <taxon>Pseudomonadati</taxon>
        <taxon>Pseudomonadota</taxon>
        <taxon>Alphaproteobacteria</taxon>
        <taxon>Acetobacterales</taxon>
        <taxon>Acetobacteraceae</taxon>
        <taxon>Acidicaldus</taxon>
    </lineage>
</organism>
<evidence type="ECO:0000313" key="1">
    <source>
        <dbReference type="EMBL" id="HGC42116.1"/>
    </source>
</evidence>